<accession>A0A0E0NK42</accession>
<feature type="region of interest" description="Disordered" evidence="1">
    <location>
        <begin position="168"/>
        <end position="225"/>
    </location>
</feature>
<dbReference type="Gramene" id="ORUFI02G31880.1">
    <property type="protein sequence ID" value="ORUFI02G31880.1"/>
    <property type="gene ID" value="ORUFI02G31880"/>
</dbReference>
<dbReference type="AlphaFoldDB" id="A0A0E0NK42"/>
<protein>
    <submittedName>
        <fullName evidence="2">Uncharacterized protein</fullName>
    </submittedName>
</protein>
<dbReference type="EnsemblPlants" id="ORUFI02G31880.1">
    <property type="protein sequence ID" value="ORUFI02G31880.1"/>
    <property type="gene ID" value="ORUFI02G31880"/>
</dbReference>
<sequence>MGSTVDSVWSSNDHPPFWALAPPPPAPERRFCCPYCPEGPQRGRFRSHLRRHYRAAVRGMVRGGLAPRARLAVLRAAAFRDSREARRRIRRDRRRRRRRGMMVAALSPNHAFWAAHRLRGTHPAEIDFLGLGLGVQQGAGMLDLPGAPPAAAAAAAAGISSGDVAASANAPVPAPAGVRSRRLMTTGRSRWGIRRRKTSTAARPPGATSEPVAKQSAISVSRAKA</sequence>
<evidence type="ECO:0000256" key="1">
    <source>
        <dbReference type="SAM" id="MobiDB-lite"/>
    </source>
</evidence>
<evidence type="ECO:0000313" key="2">
    <source>
        <dbReference type="EnsemblPlants" id="ORUFI02G31880.1"/>
    </source>
</evidence>
<dbReference type="HOGENOM" id="CLU_107354_0_0_1"/>
<dbReference type="OMA" id="ERRFCCP"/>
<dbReference type="Proteomes" id="UP000008022">
    <property type="component" value="Unassembled WGS sequence"/>
</dbReference>
<reference evidence="2" key="2">
    <citation type="submission" date="2015-06" db="UniProtKB">
        <authorList>
            <consortium name="EnsemblPlants"/>
        </authorList>
    </citation>
    <scope>IDENTIFICATION</scope>
</reference>
<evidence type="ECO:0000313" key="3">
    <source>
        <dbReference type="Proteomes" id="UP000008022"/>
    </source>
</evidence>
<keyword evidence="3" id="KW-1185">Reference proteome</keyword>
<reference evidence="3" key="1">
    <citation type="submission" date="2013-06" db="EMBL/GenBank/DDBJ databases">
        <authorList>
            <person name="Zhao Q."/>
        </authorList>
    </citation>
    <scope>NUCLEOTIDE SEQUENCE</scope>
    <source>
        <strain evidence="3">cv. W1943</strain>
    </source>
</reference>
<proteinExistence type="predicted"/>
<organism evidence="2 3">
    <name type="scientific">Oryza rufipogon</name>
    <name type="common">Brownbeard rice</name>
    <name type="synonym">Asian wild rice</name>
    <dbReference type="NCBI Taxonomy" id="4529"/>
    <lineage>
        <taxon>Eukaryota</taxon>
        <taxon>Viridiplantae</taxon>
        <taxon>Streptophyta</taxon>
        <taxon>Embryophyta</taxon>
        <taxon>Tracheophyta</taxon>
        <taxon>Spermatophyta</taxon>
        <taxon>Magnoliopsida</taxon>
        <taxon>Liliopsida</taxon>
        <taxon>Poales</taxon>
        <taxon>Poaceae</taxon>
        <taxon>BOP clade</taxon>
        <taxon>Oryzoideae</taxon>
        <taxon>Oryzeae</taxon>
        <taxon>Oryzinae</taxon>
        <taxon>Oryza</taxon>
    </lineage>
</organism>
<name>A0A0E0NK42_ORYRU</name>
<feature type="compositionally biased region" description="Low complexity" evidence="1">
    <location>
        <begin position="168"/>
        <end position="178"/>
    </location>
</feature>